<feature type="binding site" evidence="8">
    <location>
        <position position="51"/>
    </location>
    <ligand>
        <name>Zn(2+)</name>
        <dbReference type="ChEBI" id="CHEBI:29105"/>
    </ligand>
</feature>
<dbReference type="EMBL" id="KZ821621">
    <property type="protein sequence ID" value="PYH70398.1"/>
    <property type="molecule type" value="Genomic_DNA"/>
</dbReference>
<keyword evidence="3 8" id="KW-0479">Metal-binding</keyword>
<keyword evidence="4 8" id="KW-0747">Spliceosome</keyword>
<comment type="similarity">
    <text evidence="8">Belongs to the CWC16 family. YJU2 subfamily.</text>
</comment>
<evidence type="ECO:0000256" key="2">
    <source>
        <dbReference type="ARBA" id="ARBA00022664"/>
    </source>
</evidence>
<dbReference type="GO" id="GO:0071006">
    <property type="term" value="C:U2-type catalytic step 1 spliceosome"/>
    <property type="evidence" value="ECO:0007669"/>
    <property type="project" value="UniProtKB-UniRule"/>
</dbReference>
<dbReference type="GO" id="GO:0000349">
    <property type="term" value="P:generation of catalytic spliceosome for first transesterification step"/>
    <property type="evidence" value="ECO:0007669"/>
    <property type="project" value="UniProtKB-UniRule"/>
</dbReference>
<proteinExistence type="inferred from homology"/>
<dbReference type="GO" id="GO:0046872">
    <property type="term" value="F:metal ion binding"/>
    <property type="evidence" value="ECO:0007669"/>
    <property type="project" value="UniProtKB-KW"/>
</dbReference>
<feature type="binding site" evidence="8">
    <location>
        <position position="90"/>
    </location>
    <ligand>
        <name>Zn(2+)</name>
        <dbReference type="ChEBI" id="CHEBI:29105"/>
    </ligand>
</feature>
<evidence type="ECO:0000256" key="3">
    <source>
        <dbReference type="ARBA" id="ARBA00022723"/>
    </source>
</evidence>
<comment type="subcellular location">
    <subcellularLocation>
        <location evidence="1 8">Nucleus</location>
    </subcellularLocation>
</comment>
<feature type="compositionally biased region" description="Basic residues" evidence="9">
    <location>
        <begin position="285"/>
        <end position="294"/>
    </location>
</feature>
<comment type="function">
    <text evidence="8">Part of the spliceosome which catalyzes two sequential transesterification reactions, first the excision of the non-coding intron from pre-mRNA and then the ligation of the coding exons to form the mature mRNA. Plays a role in stabilizing the structure of the spliceosome catalytic core and docking of the branch helix into the active site, producing 5'-exon and lariat intron-3'-intermediates.</text>
</comment>
<evidence type="ECO:0000256" key="4">
    <source>
        <dbReference type="ARBA" id="ARBA00022728"/>
    </source>
</evidence>
<feature type="binding site" evidence="8">
    <location>
        <position position="54"/>
    </location>
    <ligand>
        <name>Zn(2+)</name>
        <dbReference type="ChEBI" id="CHEBI:29105"/>
    </ligand>
</feature>
<keyword evidence="6" id="KW-0508">mRNA splicing</keyword>
<feature type="binding site" evidence="8">
    <location>
        <position position="87"/>
    </location>
    <ligand>
        <name>Zn(2+)</name>
        <dbReference type="ChEBI" id="CHEBI:29105"/>
    </ligand>
</feature>
<name>A0A319C4M5_ASPVC</name>
<evidence type="ECO:0000256" key="5">
    <source>
        <dbReference type="ARBA" id="ARBA00022833"/>
    </source>
</evidence>
<reference evidence="10" key="1">
    <citation type="submission" date="2016-12" db="EMBL/GenBank/DDBJ databases">
        <title>The genomes of Aspergillus section Nigri reveals drivers in fungal speciation.</title>
        <authorList>
            <consortium name="DOE Joint Genome Institute"/>
            <person name="Vesth T.C."/>
            <person name="Nybo J."/>
            <person name="Theobald S."/>
            <person name="Brandl J."/>
            <person name="Frisvad J.C."/>
            <person name="Nielsen K.F."/>
            <person name="Lyhne E.K."/>
            <person name="Kogle M.E."/>
            <person name="Kuo A."/>
            <person name="Riley R."/>
            <person name="Clum A."/>
            <person name="Nolan M."/>
            <person name="Lipzen A."/>
            <person name="Salamov A."/>
            <person name="Henrissat B."/>
            <person name="Wiebenga A."/>
            <person name="De Vries R.P."/>
            <person name="Grigoriev I.V."/>
            <person name="Mortensen U.H."/>
            <person name="Andersen M.R."/>
            <person name="Baker S.E."/>
        </authorList>
    </citation>
    <scope>NUCLEOTIDE SEQUENCE [LARGE SCALE GENOMIC DNA]</scope>
    <source>
        <strain evidence="10">CBS 113365</strain>
    </source>
</reference>
<evidence type="ECO:0000256" key="9">
    <source>
        <dbReference type="SAM" id="MobiDB-lite"/>
    </source>
</evidence>
<dbReference type="AlphaFoldDB" id="A0A319C4M5"/>
<dbReference type="PANTHER" id="PTHR12111:SF1">
    <property type="entry name" value="SPLICING FACTOR YJU2"/>
    <property type="match status" value="1"/>
</dbReference>
<evidence type="ECO:0000256" key="6">
    <source>
        <dbReference type="ARBA" id="ARBA00023187"/>
    </source>
</evidence>
<sequence length="294" mass="33513">MSERKVLTKYYPPDFDPSAITRTPKHLRQYHHRQGPKVITVRLMAPFSMKCTKCGEFIYKGRKFNARKETTSEKYFSIPIYRFYIRCTRCSGEITFLTDPKNMDYRAERGAKRNFEPWRDRSKAEETAEETEEQVLDRLEREEGENVEQEERDKMAELEEKMLDSKREMAIADALDEIRTRNARIERGGAGGSEVALGAVREERDEEAERVEREIEEVARRAFRTEEGEMVRRLVDQDEGSVDNGVGASGSGAANASGAGEMPPPPPSFARVKKAKKPAVNSLGIKKKAKPSLV</sequence>
<accession>A0A319C4M5</accession>
<dbReference type="Pfam" id="PF04502">
    <property type="entry name" value="Saf4_Yju2"/>
    <property type="match status" value="1"/>
</dbReference>
<evidence type="ECO:0000313" key="10">
    <source>
        <dbReference type="EMBL" id="PYH70398.1"/>
    </source>
</evidence>
<dbReference type="RefSeq" id="XP_025564192.1">
    <property type="nucleotide sequence ID" value="XM_025712166.1"/>
</dbReference>
<keyword evidence="2" id="KW-0507">mRNA processing</keyword>
<feature type="region of interest" description="Disordered" evidence="9">
    <location>
        <begin position="231"/>
        <end position="294"/>
    </location>
</feature>
<feature type="region of interest" description="Disordered" evidence="9">
    <location>
        <begin position="118"/>
        <end position="153"/>
    </location>
</feature>
<comment type="subunit">
    <text evidence="8">Component of the spliceosome. Present in the activated B complex, the catalytically activated B* complex which catalyzes the branching, the catalytic step 1 C complex catalyzing the exon ligation, and the postcatalytic P complex containing the ligated exons (mRNA) and the excised lariat intron.</text>
</comment>
<dbReference type="PANTHER" id="PTHR12111">
    <property type="entry name" value="SPLICING FACTOR YJU2"/>
    <property type="match status" value="1"/>
</dbReference>
<dbReference type="Proteomes" id="UP000248405">
    <property type="component" value="Unassembled WGS sequence"/>
</dbReference>
<dbReference type="InterPro" id="IPR043701">
    <property type="entry name" value="Yju2"/>
</dbReference>
<keyword evidence="11" id="KW-1185">Reference proteome</keyword>
<protein>
    <recommendedName>
        <fullName evidence="8">Splicing factor YJU2</fullName>
    </recommendedName>
</protein>
<keyword evidence="5 8" id="KW-0862">Zinc</keyword>
<evidence type="ECO:0000256" key="8">
    <source>
        <dbReference type="HAMAP-Rule" id="MF_03226"/>
    </source>
</evidence>
<feature type="compositionally biased region" description="Low complexity" evidence="9">
    <location>
        <begin position="242"/>
        <end position="260"/>
    </location>
</feature>
<gene>
    <name evidence="10" type="ORF">BO88DRAFT_480745</name>
</gene>
<keyword evidence="7 8" id="KW-0539">Nucleus</keyword>
<evidence type="ECO:0000256" key="7">
    <source>
        <dbReference type="ARBA" id="ARBA00023242"/>
    </source>
</evidence>
<dbReference type="HAMAP" id="MF_03226">
    <property type="entry name" value="YJU2"/>
    <property type="match status" value="1"/>
</dbReference>
<dbReference type="InterPro" id="IPR007590">
    <property type="entry name" value="Saf4/Yju2"/>
</dbReference>
<dbReference type="GeneID" id="37216758"/>
<evidence type="ECO:0000313" key="11">
    <source>
        <dbReference type="Proteomes" id="UP000248405"/>
    </source>
</evidence>
<organism evidence="10 11">
    <name type="scientific">Aspergillus vadensis (strain CBS 113365 / IMI 142717 / IBT 24658)</name>
    <dbReference type="NCBI Taxonomy" id="1448311"/>
    <lineage>
        <taxon>Eukaryota</taxon>
        <taxon>Fungi</taxon>
        <taxon>Dikarya</taxon>
        <taxon>Ascomycota</taxon>
        <taxon>Pezizomycotina</taxon>
        <taxon>Eurotiomycetes</taxon>
        <taxon>Eurotiomycetidae</taxon>
        <taxon>Eurotiales</taxon>
        <taxon>Aspergillaceae</taxon>
        <taxon>Aspergillus</taxon>
        <taxon>Aspergillus subgen. Circumdati</taxon>
    </lineage>
</organism>
<dbReference type="OrthoDB" id="674963at2759"/>
<evidence type="ECO:0000256" key="1">
    <source>
        <dbReference type="ARBA" id="ARBA00004123"/>
    </source>
</evidence>